<feature type="transmembrane region" description="Helical" evidence="1">
    <location>
        <begin position="337"/>
        <end position="355"/>
    </location>
</feature>
<dbReference type="RefSeq" id="WP_212949647.1">
    <property type="nucleotide sequence ID" value="NZ_BORW01000009.1"/>
</dbReference>
<dbReference type="Pfam" id="PF04389">
    <property type="entry name" value="Peptidase_M28"/>
    <property type="match status" value="1"/>
</dbReference>
<keyword evidence="4" id="KW-1185">Reference proteome</keyword>
<dbReference type="PANTHER" id="PTHR12147">
    <property type="entry name" value="METALLOPEPTIDASE M28 FAMILY MEMBER"/>
    <property type="match status" value="1"/>
</dbReference>
<evidence type="ECO:0000313" key="4">
    <source>
        <dbReference type="Proteomes" id="UP000680638"/>
    </source>
</evidence>
<evidence type="ECO:0000259" key="2">
    <source>
        <dbReference type="Pfam" id="PF04389"/>
    </source>
</evidence>
<dbReference type="Gene3D" id="3.40.630.10">
    <property type="entry name" value="Zn peptidases"/>
    <property type="match status" value="1"/>
</dbReference>
<keyword evidence="1" id="KW-0812">Transmembrane</keyword>
<feature type="transmembrane region" description="Helical" evidence="1">
    <location>
        <begin position="401"/>
        <end position="421"/>
    </location>
</feature>
<organism evidence="3 4">
    <name type="scientific">Paenibacillus cookii</name>
    <dbReference type="NCBI Taxonomy" id="157839"/>
    <lineage>
        <taxon>Bacteria</taxon>
        <taxon>Bacillati</taxon>
        <taxon>Bacillota</taxon>
        <taxon>Bacilli</taxon>
        <taxon>Bacillales</taxon>
        <taxon>Paenibacillaceae</taxon>
        <taxon>Paenibacillus</taxon>
    </lineage>
</organism>
<dbReference type="Proteomes" id="UP000680638">
    <property type="component" value="Unassembled WGS sequence"/>
</dbReference>
<sequence>MNATFRAESILRRLSGVFAAALFIGLAVISSLWFEQPPAGKGKASPETVFSADRAFDHLTHIAKAPHTPFMPEIENVRKYIVGQFAELGLEVEVEPFQAQMNRGNGYETVAMNNIIATLKGSEPGKALMLSAHYDSVAHGPGANDDGVAVASLIETARALKAQGKPLHDILFVITDGEEGGLLGAKAFWSASKFKDQVGLVANFEARGASGPSLMFQTSSGNGKLIREFAAIAPVPVSNSFLADIYRLMPNDTDLTISLREGIPGLNFAYVGSWDKYHSAEDTIENVSMATLQHHGENALAVASRFGAMDLGDLKEPDAEYFNLFGKLFYYPQSVNLPLTIVLTAAWFMLVGIYVKKRKARAGKIAGAVGAAFIGFLLSALLSWGFYELLSAMTSRIPNPFYHFSFLAITLLVHILLSSILRRGRSELEAVLAAACLFLMLTWIVTFLLPGACYLFAIPLLVHCIALAFLQGMQDPSAVLRRSWMTMILSAMPALLFATLFHLLFMAMPPLVNVACAMLFSLNLSMIEPFTRNIAGLFTRKTYPKNVAA</sequence>
<protein>
    <recommendedName>
        <fullName evidence="2">Peptidase M28 domain-containing protein</fullName>
    </recommendedName>
</protein>
<gene>
    <name evidence="3" type="ORF">J21TS3_22390</name>
</gene>
<feature type="domain" description="Peptidase M28" evidence="2">
    <location>
        <begin position="114"/>
        <end position="302"/>
    </location>
</feature>
<accession>A0ABQ4LW88</accession>
<evidence type="ECO:0000313" key="3">
    <source>
        <dbReference type="EMBL" id="GIO67418.1"/>
    </source>
</evidence>
<dbReference type="PANTHER" id="PTHR12147:SF26">
    <property type="entry name" value="PEPTIDASE M28 DOMAIN-CONTAINING PROTEIN"/>
    <property type="match status" value="1"/>
</dbReference>
<feature type="transmembrane region" description="Helical" evidence="1">
    <location>
        <begin position="428"/>
        <end position="448"/>
    </location>
</feature>
<reference evidence="3 4" key="1">
    <citation type="submission" date="2021-03" db="EMBL/GenBank/DDBJ databases">
        <title>Antimicrobial resistance genes in bacteria isolated from Japanese honey, and their potential for conferring macrolide and lincosamide resistance in the American foulbrood pathogen Paenibacillus larvae.</title>
        <authorList>
            <person name="Okamoto M."/>
            <person name="Kumagai M."/>
            <person name="Kanamori H."/>
            <person name="Takamatsu D."/>
        </authorList>
    </citation>
    <scope>NUCLEOTIDE SEQUENCE [LARGE SCALE GENOMIC DNA]</scope>
    <source>
        <strain evidence="3 4">J21TS3</strain>
    </source>
</reference>
<name>A0ABQ4LW88_9BACL</name>
<dbReference type="SUPFAM" id="SSF53187">
    <property type="entry name" value="Zn-dependent exopeptidases"/>
    <property type="match status" value="1"/>
</dbReference>
<comment type="caution">
    <text evidence="3">The sequence shown here is derived from an EMBL/GenBank/DDBJ whole genome shotgun (WGS) entry which is preliminary data.</text>
</comment>
<feature type="transmembrane region" description="Helical" evidence="1">
    <location>
        <begin position="484"/>
        <end position="505"/>
    </location>
</feature>
<dbReference type="InterPro" id="IPR045175">
    <property type="entry name" value="M28_fam"/>
</dbReference>
<keyword evidence="1" id="KW-1133">Transmembrane helix</keyword>
<feature type="transmembrane region" description="Helical" evidence="1">
    <location>
        <begin position="14"/>
        <end position="34"/>
    </location>
</feature>
<feature type="transmembrane region" description="Helical" evidence="1">
    <location>
        <begin position="367"/>
        <end position="386"/>
    </location>
</feature>
<evidence type="ECO:0000256" key="1">
    <source>
        <dbReference type="SAM" id="Phobius"/>
    </source>
</evidence>
<dbReference type="InterPro" id="IPR007484">
    <property type="entry name" value="Peptidase_M28"/>
</dbReference>
<feature type="transmembrane region" description="Helical" evidence="1">
    <location>
        <begin position="454"/>
        <end position="472"/>
    </location>
</feature>
<keyword evidence="1" id="KW-0472">Membrane</keyword>
<proteinExistence type="predicted"/>
<dbReference type="EMBL" id="BORW01000009">
    <property type="protein sequence ID" value="GIO67418.1"/>
    <property type="molecule type" value="Genomic_DNA"/>
</dbReference>